<keyword evidence="3" id="KW-1185">Reference proteome</keyword>
<dbReference type="EMBL" id="JAWNGG020000183">
    <property type="protein sequence ID" value="KAK9297893.1"/>
    <property type="molecule type" value="Genomic_DNA"/>
</dbReference>
<accession>A0AAW0ZL79</accession>
<protein>
    <submittedName>
        <fullName evidence="2">Uncharacterized protein</fullName>
    </submittedName>
</protein>
<dbReference type="Proteomes" id="UP001432146">
    <property type="component" value="Unassembled WGS sequence"/>
</dbReference>
<reference evidence="2 3" key="1">
    <citation type="submission" date="2024-05" db="EMBL/GenBank/DDBJ databases">
        <title>The nuclear and mitochondrial genome assemblies of Tetragonisca angustula (Apidae: Meliponini), a tiny yet remarkable pollinator in the Neotropics.</title>
        <authorList>
            <person name="Ferrari R."/>
            <person name="Ricardo P.C."/>
            <person name="Dias F.C."/>
            <person name="Araujo N.S."/>
            <person name="Soares D.O."/>
            <person name="Zhou Q.-S."/>
            <person name="Zhu C.-D."/>
            <person name="Coutinho L."/>
            <person name="Airas M.C."/>
            <person name="Batista T.M."/>
        </authorList>
    </citation>
    <scope>NUCLEOTIDE SEQUENCE [LARGE SCALE GENOMIC DNA]</scope>
    <source>
        <strain evidence="2">ASF017062</strain>
        <tissue evidence="2">Abdomen</tissue>
    </source>
</reference>
<evidence type="ECO:0000313" key="3">
    <source>
        <dbReference type="Proteomes" id="UP001432146"/>
    </source>
</evidence>
<evidence type="ECO:0000256" key="1">
    <source>
        <dbReference type="SAM" id="MobiDB-lite"/>
    </source>
</evidence>
<name>A0AAW0ZL79_9HYME</name>
<gene>
    <name evidence="2" type="ORF">QLX08_008552</name>
</gene>
<sequence length="70" mass="7501">MNSPTPLGVAERVGKNCGSRASGFEEDFTGHGIAVCLSHARRRGDSSPEERLFQRTNGDGKRAREIGTGL</sequence>
<dbReference type="AlphaFoldDB" id="A0AAW0ZL79"/>
<proteinExistence type="predicted"/>
<evidence type="ECO:0000313" key="2">
    <source>
        <dbReference type="EMBL" id="KAK9297893.1"/>
    </source>
</evidence>
<feature type="compositionally biased region" description="Basic and acidic residues" evidence="1">
    <location>
        <begin position="43"/>
        <end position="70"/>
    </location>
</feature>
<comment type="caution">
    <text evidence="2">The sequence shown here is derived from an EMBL/GenBank/DDBJ whole genome shotgun (WGS) entry which is preliminary data.</text>
</comment>
<feature type="region of interest" description="Disordered" evidence="1">
    <location>
        <begin position="42"/>
        <end position="70"/>
    </location>
</feature>
<organism evidence="2 3">
    <name type="scientific">Tetragonisca angustula</name>
    <dbReference type="NCBI Taxonomy" id="166442"/>
    <lineage>
        <taxon>Eukaryota</taxon>
        <taxon>Metazoa</taxon>
        <taxon>Ecdysozoa</taxon>
        <taxon>Arthropoda</taxon>
        <taxon>Hexapoda</taxon>
        <taxon>Insecta</taxon>
        <taxon>Pterygota</taxon>
        <taxon>Neoptera</taxon>
        <taxon>Endopterygota</taxon>
        <taxon>Hymenoptera</taxon>
        <taxon>Apocrita</taxon>
        <taxon>Aculeata</taxon>
        <taxon>Apoidea</taxon>
        <taxon>Anthophila</taxon>
        <taxon>Apidae</taxon>
        <taxon>Tetragonisca</taxon>
    </lineage>
</organism>